<keyword evidence="6" id="KW-1185">Reference proteome</keyword>
<dbReference type="OMA" id="RMARLYY"/>
<dbReference type="SMART" id="SM00248">
    <property type="entry name" value="ANK"/>
    <property type="match status" value="3"/>
</dbReference>
<dbReference type="SUPFAM" id="SSF48403">
    <property type="entry name" value="Ankyrin repeat"/>
    <property type="match status" value="1"/>
</dbReference>
<protein>
    <submittedName>
        <fullName evidence="5">Ankyrin</fullName>
    </submittedName>
</protein>
<evidence type="ECO:0000256" key="2">
    <source>
        <dbReference type="ARBA" id="ARBA00023043"/>
    </source>
</evidence>
<feature type="compositionally biased region" description="Basic and acidic residues" evidence="4">
    <location>
        <begin position="478"/>
        <end position="487"/>
    </location>
</feature>
<proteinExistence type="predicted"/>
<feature type="compositionally biased region" description="Low complexity" evidence="4">
    <location>
        <begin position="246"/>
        <end position="264"/>
    </location>
</feature>
<feature type="repeat" description="ANK" evidence="3">
    <location>
        <begin position="160"/>
        <end position="192"/>
    </location>
</feature>
<organism evidence="5 6">
    <name type="scientific">Coniophora puteana (strain RWD-64-598)</name>
    <name type="common">Brown rot fungus</name>
    <dbReference type="NCBI Taxonomy" id="741705"/>
    <lineage>
        <taxon>Eukaryota</taxon>
        <taxon>Fungi</taxon>
        <taxon>Dikarya</taxon>
        <taxon>Basidiomycota</taxon>
        <taxon>Agaricomycotina</taxon>
        <taxon>Agaricomycetes</taxon>
        <taxon>Agaricomycetidae</taxon>
        <taxon>Boletales</taxon>
        <taxon>Coniophorineae</taxon>
        <taxon>Coniophoraceae</taxon>
        <taxon>Coniophora</taxon>
    </lineage>
</organism>
<dbReference type="PANTHER" id="PTHR24171">
    <property type="entry name" value="ANKYRIN REPEAT DOMAIN-CONTAINING PROTEIN 39-RELATED"/>
    <property type="match status" value="1"/>
</dbReference>
<dbReference type="Pfam" id="PF12796">
    <property type="entry name" value="Ank_2"/>
    <property type="match status" value="1"/>
</dbReference>
<feature type="compositionally biased region" description="Polar residues" evidence="4">
    <location>
        <begin position="422"/>
        <end position="435"/>
    </location>
</feature>
<dbReference type="PROSITE" id="PS50297">
    <property type="entry name" value="ANK_REP_REGION"/>
    <property type="match status" value="2"/>
</dbReference>
<evidence type="ECO:0000256" key="4">
    <source>
        <dbReference type="SAM" id="MobiDB-lite"/>
    </source>
</evidence>
<dbReference type="PROSITE" id="PS50088">
    <property type="entry name" value="ANK_REPEAT"/>
    <property type="match status" value="2"/>
</dbReference>
<evidence type="ECO:0000256" key="1">
    <source>
        <dbReference type="ARBA" id="ARBA00022737"/>
    </source>
</evidence>
<dbReference type="InterPro" id="IPR036770">
    <property type="entry name" value="Ankyrin_rpt-contain_sf"/>
</dbReference>
<keyword evidence="1" id="KW-0677">Repeat</keyword>
<sequence length="529" mass="57997">MVEKDATERLRRAIKENNLFLAKRLIQRTDMRNPDPGPRRFTSLAWTAALGHEETFEFLLNAGHDDDELSRDAEGNTVLMLLADFKPPPFDPYAPGPSEVDLMGACLRMARMYYERYPSILDWSNVGGKTAIHFAALRGNEELVRMLCDWRADIDLPDGKGNTPLHYASSWGHIPVVQILIERGCAFYARNNEGFLALDYAYSFSTQDTMNDARQHAENSKRRMLVPQNASYNDLPPPLSLKHQSSPRLRSGSGGSRTTNTSDSNEPDSAGFGVVQATSLSSVSAASSNSHLPRPPHSATVQGTPSQPNSLTPSSQHTSSLSPIVTRMRERDADAIKEYMRRNRSGSGENDDRSRNGTQYSYAGPAANGDDFSGLGAMAITGSTTPRRRLRPSFSAAQLRTSTTPVASPNLNTGPTDARTRAGTNPPQRSHQLSLSPLPILTRTTSSDLPRIEDKLTKEPEKYTGPPSQYAKFPDPPAKAEKAERENPVSAIGRRLPFNLLSKPLSSSSHAERSGQNHRRGSSAQSARG</sequence>
<reference evidence="6" key="1">
    <citation type="journal article" date="2012" name="Science">
        <title>The Paleozoic origin of enzymatic lignin decomposition reconstructed from 31 fungal genomes.</title>
        <authorList>
            <person name="Floudas D."/>
            <person name="Binder M."/>
            <person name="Riley R."/>
            <person name="Barry K."/>
            <person name="Blanchette R.A."/>
            <person name="Henrissat B."/>
            <person name="Martinez A.T."/>
            <person name="Otillar R."/>
            <person name="Spatafora J.W."/>
            <person name="Yadav J.S."/>
            <person name="Aerts A."/>
            <person name="Benoit I."/>
            <person name="Boyd A."/>
            <person name="Carlson A."/>
            <person name="Copeland A."/>
            <person name="Coutinho P.M."/>
            <person name="de Vries R.P."/>
            <person name="Ferreira P."/>
            <person name="Findley K."/>
            <person name="Foster B."/>
            <person name="Gaskell J."/>
            <person name="Glotzer D."/>
            <person name="Gorecki P."/>
            <person name="Heitman J."/>
            <person name="Hesse C."/>
            <person name="Hori C."/>
            <person name="Igarashi K."/>
            <person name="Jurgens J.A."/>
            <person name="Kallen N."/>
            <person name="Kersten P."/>
            <person name="Kohler A."/>
            <person name="Kuees U."/>
            <person name="Kumar T.K.A."/>
            <person name="Kuo A."/>
            <person name="LaButti K."/>
            <person name="Larrondo L.F."/>
            <person name="Lindquist E."/>
            <person name="Ling A."/>
            <person name="Lombard V."/>
            <person name="Lucas S."/>
            <person name="Lundell T."/>
            <person name="Martin R."/>
            <person name="McLaughlin D.J."/>
            <person name="Morgenstern I."/>
            <person name="Morin E."/>
            <person name="Murat C."/>
            <person name="Nagy L.G."/>
            <person name="Nolan M."/>
            <person name="Ohm R.A."/>
            <person name="Patyshakuliyeva A."/>
            <person name="Rokas A."/>
            <person name="Ruiz-Duenas F.J."/>
            <person name="Sabat G."/>
            <person name="Salamov A."/>
            <person name="Samejima M."/>
            <person name="Schmutz J."/>
            <person name="Slot J.C."/>
            <person name="St John F."/>
            <person name="Stenlid J."/>
            <person name="Sun H."/>
            <person name="Sun S."/>
            <person name="Syed K."/>
            <person name="Tsang A."/>
            <person name="Wiebenga A."/>
            <person name="Young D."/>
            <person name="Pisabarro A."/>
            <person name="Eastwood D.C."/>
            <person name="Martin F."/>
            <person name="Cullen D."/>
            <person name="Grigoriev I.V."/>
            <person name="Hibbett D.S."/>
        </authorList>
    </citation>
    <scope>NUCLEOTIDE SEQUENCE [LARGE SCALE GENOMIC DNA]</scope>
    <source>
        <strain evidence="6">RWD-64-598 SS2</strain>
    </source>
</reference>
<feature type="repeat" description="ANK" evidence="3">
    <location>
        <begin position="127"/>
        <end position="159"/>
    </location>
</feature>
<dbReference type="RefSeq" id="XP_007767881.1">
    <property type="nucleotide sequence ID" value="XM_007769691.1"/>
</dbReference>
<feature type="compositionally biased region" description="Low complexity" evidence="4">
    <location>
        <begin position="274"/>
        <end position="290"/>
    </location>
</feature>
<dbReference type="GeneID" id="19198385"/>
<dbReference type="AlphaFoldDB" id="A0A5M3MSL3"/>
<feature type="compositionally biased region" description="Polar residues" evidence="4">
    <location>
        <begin position="299"/>
        <end position="323"/>
    </location>
</feature>
<feature type="compositionally biased region" description="Polar residues" evidence="4">
    <location>
        <begin position="395"/>
        <end position="415"/>
    </location>
</feature>
<feature type="compositionally biased region" description="Basic and acidic residues" evidence="4">
    <location>
        <begin position="450"/>
        <end position="462"/>
    </location>
</feature>
<accession>A0A5M3MSL3</accession>
<dbReference type="Gene3D" id="1.25.40.20">
    <property type="entry name" value="Ankyrin repeat-containing domain"/>
    <property type="match status" value="3"/>
</dbReference>
<keyword evidence="2 3" id="KW-0040">ANK repeat</keyword>
<evidence type="ECO:0000313" key="5">
    <source>
        <dbReference type="EMBL" id="EIW82086.1"/>
    </source>
</evidence>
<dbReference type="OrthoDB" id="341259at2759"/>
<evidence type="ECO:0000256" key="3">
    <source>
        <dbReference type="PROSITE-ProRule" id="PRU00023"/>
    </source>
</evidence>
<dbReference type="InterPro" id="IPR002110">
    <property type="entry name" value="Ankyrin_rpt"/>
</dbReference>
<name>A0A5M3MSL3_CONPW</name>
<evidence type="ECO:0000313" key="6">
    <source>
        <dbReference type="Proteomes" id="UP000053558"/>
    </source>
</evidence>
<feature type="compositionally biased region" description="Basic and acidic residues" evidence="4">
    <location>
        <begin position="327"/>
        <end position="341"/>
    </location>
</feature>
<comment type="caution">
    <text evidence="5">The sequence shown here is derived from an EMBL/GenBank/DDBJ whole genome shotgun (WGS) entry which is preliminary data.</text>
</comment>
<feature type="region of interest" description="Disordered" evidence="4">
    <location>
        <begin position="229"/>
        <end position="529"/>
    </location>
</feature>
<gene>
    <name evidence="5" type="ORF">CONPUDRAFT_102835</name>
</gene>
<dbReference type="Proteomes" id="UP000053558">
    <property type="component" value="Unassembled WGS sequence"/>
</dbReference>
<dbReference type="KEGG" id="cput:CONPUDRAFT_102835"/>
<dbReference type="EMBL" id="JH711577">
    <property type="protein sequence ID" value="EIW82086.1"/>
    <property type="molecule type" value="Genomic_DNA"/>
</dbReference>